<proteinExistence type="predicted"/>
<gene>
    <name evidence="2" type="ORF">METZ01_LOCUS35651</name>
</gene>
<evidence type="ECO:0000313" key="2">
    <source>
        <dbReference type="EMBL" id="SUZ82797.1"/>
    </source>
</evidence>
<dbReference type="AlphaFoldDB" id="A0A381QYQ3"/>
<protein>
    <submittedName>
        <fullName evidence="2">Uncharacterized protein</fullName>
    </submittedName>
</protein>
<name>A0A381QYQ3_9ZZZZ</name>
<dbReference type="EMBL" id="UINC01001523">
    <property type="protein sequence ID" value="SUZ82797.1"/>
    <property type="molecule type" value="Genomic_DNA"/>
</dbReference>
<reference evidence="2" key="1">
    <citation type="submission" date="2018-05" db="EMBL/GenBank/DDBJ databases">
        <authorList>
            <person name="Lanie J.A."/>
            <person name="Ng W.-L."/>
            <person name="Kazmierczak K.M."/>
            <person name="Andrzejewski T.M."/>
            <person name="Davidsen T.M."/>
            <person name="Wayne K.J."/>
            <person name="Tettelin H."/>
            <person name="Glass J.I."/>
            <person name="Rusch D."/>
            <person name="Podicherti R."/>
            <person name="Tsui H.-C.T."/>
            <person name="Winkler M.E."/>
        </authorList>
    </citation>
    <scope>NUCLEOTIDE SEQUENCE</scope>
</reference>
<feature type="region of interest" description="Disordered" evidence="1">
    <location>
        <begin position="1"/>
        <end position="26"/>
    </location>
</feature>
<feature type="compositionally biased region" description="Polar residues" evidence="1">
    <location>
        <begin position="11"/>
        <end position="26"/>
    </location>
</feature>
<sequence>MGALPDAAMTSLLSTKTAPTGTSPLV</sequence>
<evidence type="ECO:0000256" key="1">
    <source>
        <dbReference type="SAM" id="MobiDB-lite"/>
    </source>
</evidence>
<accession>A0A381QYQ3</accession>
<organism evidence="2">
    <name type="scientific">marine metagenome</name>
    <dbReference type="NCBI Taxonomy" id="408172"/>
    <lineage>
        <taxon>unclassified sequences</taxon>
        <taxon>metagenomes</taxon>
        <taxon>ecological metagenomes</taxon>
    </lineage>
</organism>